<comment type="caution">
    <text evidence="1">The sequence shown here is derived from an EMBL/GenBank/DDBJ whole genome shotgun (WGS) entry which is preliminary data.</text>
</comment>
<dbReference type="AlphaFoldDB" id="A0A8X6QQD8"/>
<keyword evidence="2" id="KW-1185">Reference proteome</keyword>
<evidence type="ECO:0000313" key="1">
    <source>
        <dbReference type="EMBL" id="GFU37183.1"/>
    </source>
</evidence>
<sequence length="93" mass="10515">MKAKRQLDCMTADHSCLALLLFQAGDDGVCRVSKHYARADGWATTAETLAGGFIRTRRRTKYLLRQLVYYVGRRHDSIRPLPASCPKIFVSTL</sequence>
<evidence type="ECO:0000313" key="2">
    <source>
        <dbReference type="Proteomes" id="UP000887013"/>
    </source>
</evidence>
<accession>A0A8X6QQD8</accession>
<name>A0A8X6QQD8_NEPPI</name>
<organism evidence="1 2">
    <name type="scientific">Nephila pilipes</name>
    <name type="common">Giant wood spider</name>
    <name type="synonym">Nephila maculata</name>
    <dbReference type="NCBI Taxonomy" id="299642"/>
    <lineage>
        <taxon>Eukaryota</taxon>
        <taxon>Metazoa</taxon>
        <taxon>Ecdysozoa</taxon>
        <taxon>Arthropoda</taxon>
        <taxon>Chelicerata</taxon>
        <taxon>Arachnida</taxon>
        <taxon>Araneae</taxon>
        <taxon>Araneomorphae</taxon>
        <taxon>Entelegynae</taxon>
        <taxon>Araneoidea</taxon>
        <taxon>Nephilidae</taxon>
        <taxon>Nephila</taxon>
    </lineage>
</organism>
<gene>
    <name evidence="1" type="ORF">NPIL_632371</name>
</gene>
<reference evidence="1" key="1">
    <citation type="submission" date="2020-08" db="EMBL/GenBank/DDBJ databases">
        <title>Multicomponent nature underlies the extraordinary mechanical properties of spider dragline silk.</title>
        <authorList>
            <person name="Kono N."/>
            <person name="Nakamura H."/>
            <person name="Mori M."/>
            <person name="Yoshida Y."/>
            <person name="Ohtoshi R."/>
            <person name="Malay A.D."/>
            <person name="Moran D.A.P."/>
            <person name="Tomita M."/>
            <person name="Numata K."/>
            <person name="Arakawa K."/>
        </authorList>
    </citation>
    <scope>NUCLEOTIDE SEQUENCE</scope>
</reference>
<dbReference type="EMBL" id="BMAW01130959">
    <property type="protein sequence ID" value="GFU37183.1"/>
    <property type="molecule type" value="Genomic_DNA"/>
</dbReference>
<dbReference type="Proteomes" id="UP000887013">
    <property type="component" value="Unassembled WGS sequence"/>
</dbReference>
<proteinExistence type="predicted"/>
<protein>
    <submittedName>
        <fullName evidence="1">Uncharacterized protein</fullName>
    </submittedName>
</protein>